<keyword evidence="6" id="KW-1185">Reference proteome</keyword>
<dbReference type="InterPro" id="IPR022796">
    <property type="entry name" value="Chloroa_b-bind"/>
</dbReference>
<comment type="subcellular location">
    <subcellularLocation>
        <location evidence="1">Plastid</location>
        <location evidence="1">Chloroplast</location>
    </subcellularLocation>
</comment>
<evidence type="ECO:0000256" key="3">
    <source>
        <dbReference type="ARBA" id="ARBA00022531"/>
    </source>
</evidence>
<dbReference type="SUPFAM" id="SSF103511">
    <property type="entry name" value="Chlorophyll a-b binding protein"/>
    <property type="match status" value="1"/>
</dbReference>
<dbReference type="EMBL" id="CAUYUJ010015463">
    <property type="protein sequence ID" value="CAK0854258.1"/>
    <property type="molecule type" value="Genomic_DNA"/>
</dbReference>
<accession>A0ABN9U5I7</accession>
<dbReference type="PANTHER" id="PTHR21649">
    <property type="entry name" value="CHLOROPHYLL A/B BINDING PROTEIN"/>
    <property type="match status" value="1"/>
</dbReference>
<gene>
    <name evidence="5" type="ORF">PCOR1329_LOCUS45425</name>
</gene>
<proteinExistence type="predicted"/>
<dbReference type="Gene3D" id="1.10.3460.10">
    <property type="entry name" value="Chlorophyll a/b binding protein domain"/>
    <property type="match status" value="1"/>
</dbReference>
<keyword evidence="3" id="KW-0602">Photosynthesis</keyword>
<dbReference type="Pfam" id="PF00504">
    <property type="entry name" value="Chloroa_b-bind"/>
    <property type="match status" value="1"/>
</dbReference>
<sequence length="319" mass="34622">MSDIVEDTLEPCDDVANDGNEWPGAEDFPGDLGFDPLGFSSDGFISQVSQIFGGDFNVKRWYREAELMHGRAAMLATFNVVIRETPFTGFMPETQVERNALVNLIQFMTILEGVRGWRLLVDQDRIAGDLDIGSGLDRKRGELAEKTYKELQNGRLAMLAFVGISAQWSVTGRAVGIDVSSVVDYLYAPPVNDQLIRSVVLSVAGLAMLVDGVRRLSSNSSASSSIAAKAINPMKIATGVQDPRVSLPAGVVAGQPPQTLHISEQQVAQFEEDGVIMVKGGLKEWVPYLQAITDHQIENPHVWSLVGRISGLSDSETCG</sequence>
<keyword evidence="2" id="KW-0150">Chloroplast</keyword>
<evidence type="ECO:0000256" key="2">
    <source>
        <dbReference type="ARBA" id="ARBA00022528"/>
    </source>
</evidence>
<protein>
    <recommendedName>
        <fullName evidence="7">Fucoxanthin-chlorophyll a/c light-harvesting protein</fullName>
    </recommendedName>
</protein>
<evidence type="ECO:0000256" key="1">
    <source>
        <dbReference type="ARBA" id="ARBA00004229"/>
    </source>
</evidence>
<reference evidence="5" key="1">
    <citation type="submission" date="2023-10" db="EMBL/GenBank/DDBJ databases">
        <authorList>
            <person name="Chen Y."/>
            <person name="Shah S."/>
            <person name="Dougan E. K."/>
            <person name="Thang M."/>
            <person name="Chan C."/>
        </authorList>
    </citation>
    <scope>NUCLEOTIDE SEQUENCE [LARGE SCALE GENOMIC DNA]</scope>
</reference>
<name>A0ABN9U5I7_9DINO</name>
<evidence type="ECO:0000313" key="5">
    <source>
        <dbReference type="EMBL" id="CAK0854258.1"/>
    </source>
</evidence>
<evidence type="ECO:0000256" key="4">
    <source>
        <dbReference type="ARBA" id="ARBA00022640"/>
    </source>
</evidence>
<evidence type="ECO:0008006" key="7">
    <source>
        <dbReference type="Google" id="ProtNLM"/>
    </source>
</evidence>
<dbReference type="InterPro" id="IPR001344">
    <property type="entry name" value="Chloro_AB-bd_pln"/>
</dbReference>
<organism evidence="5 6">
    <name type="scientific">Prorocentrum cordatum</name>
    <dbReference type="NCBI Taxonomy" id="2364126"/>
    <lineage>
        <taxon>Eukaryota</taxon>
        <taxon>Sar</taxon>
        <taxon>Alveolata</taxon>
        <taxon>Dinophyceae</taxon>
        <taxon>Prorocentrales</taxon>
        <taxon>Prorocentraceae</taxon>
        <taxon>Prorocentrum</taxon>
    </lineage>
</organism>
<comment type="caution">
    <text evidence="5">The sequence shown here is derived from an EMBL/GenBank/DDBJ whole genome shotgun (WGS) entry which is preliminary data.</text>
</comment>
<keyword evidence="4" id="KW-0934">Plastid</keyword>
<evidence type="ECO:0000313" key="6">
    <source>
        <dbReference type="Proteomes" id="UP001189429"/>
    </source>
</evidence>
<dbReference type="Proteomes" id="UP001189429">
    <property type="component" value="Unassembled WGS sequence"/>
</dbReference>